<proteinExistence type="predicted"/>
<evidence type="ECO:0000313" key="1">
    <source>
        <dbReference type="EMBL" id="KIJ30344.1"/>
    </source>
</evidence>
<dbReference type="EMBL" id="KN837264">
    <property type="protein sequence ID" value="KIJ30344.1"/>
    <property type="molecule type" value="Genomic_DNA"/>
</dbReference>
<dbReference type="AlphaFoldDB" id="A0A0C9VPG7"/>
<accession>A0A0C9VPG7</accession>
<evidence type="ECO:0000313" key="2">
    <source>
        <dbReference type="EMBL" id="KIJ44002.1"/>
    </source>
</evidence>
<evidence type="ECO:0000313" key="3">
    <source>
        <dbReference type="Proteomes" id="UP000054279"/>
    </source>
</evidence>
<reference evidence="2 3" key="1">
    <citation type="submission" date="2014-06" db="EMBL/GenBank/DDBJ databases">
        <title>Evolutionary Origins and Diversification of the Mycorrhizal Mutualists.</title>
        <authorList>
            <consortium name="DOE Joint Genome Institute"/>
            <consortium name="Mycorrhizal Genomics Consortium"/>
            <person name="Kohler A."/>
            <person name="Kuo A."/>
            <person name="Nagy L.G."/>
            <person name="Floudas D."/>
            <person name="Copeland A."/>
            <person name="Barry K.W."/>
            <person name="Cichocki N."/>
            <person name="Veneault-Fourrey C."/>
            <person name="LaButti K."/>
            <person name="Lindquist E.A."/>
            <person name="Lipzen A."/>
            <person name="Lundell T."/>
            <person name="Morin E."/>
            <person name="Murat C."/>
            <person name="Riley R."/>
            <person name="Ohm R."/>
            <person name="Sun H."/>
            <person name="Tunlid A."/>
            <person name="Henrissat B."/>
            <person name="Grigoriev I.V."/>
            <person name="Hibbett D.S."/>
            <person name="Martin F."/>
        </authorList>
    </citation>
    <scope>NUCLEOTIDE SEQUENCE [LARGE SCALE GENOMIC DNA]</scope>
    <source>
        <strain evidence="2 3">SS14</strain>
    </source>
</reference>
<dbReference type="EMBL" id="KN837119">
    <property type="protein sequence ID" value="KIJ44002.1"/>
    <property type="molecule type" value="Genomic_DNA"/>
</dbReference>
<dbReference type="HOGENOM" id="CLU_3088802_0_0_1"/>
<protein>
    <submittedName>
        <fullName evidence="2">Uncharacterized protein</fullName>
    </submittedName>
</protein>
<dbReference type="Proteomes" id="UP000054279">
    <property type="component" value="Unassembled WGS sequence"/>
</dbReference>
<gene>
    <name evidence="2" type="ORF">M422DRAFT_30566</name>
    <name evidence="1" type="ORF">M422DRAFT_36629</name>
</gene>
<name>A0A0C9VPG7_SPHS4</name>
<keyword evidence="3" id="KW-1185">Reference proteome</keyword>
<sequence length="52" mass="5580">MRSTIILKEMTQEIEAIGQLEPPAASNGNKNALGITPIEFDNLQIISPPTSS</sequence>
<organism evidence="2 3">
    <name type="scientific">Sphaerobolus stellatus (strain SS14)</name>
    <dbReference type="NCBI Taxonomy" id="990650"/>
    <lineage>
        <taxon>Eukaryota</taxon>
        <taxon>Fungi</taxon>
        <taxon>Dikarya</taxon>
        <taxon>Basidiomycota</taxon>
        <taxon>Agaricomycotina</taxon>
        <taxon>Agaricomycetes</taxon>
        <taxon>Phallomycetidae</taxon>
        <taxon>Geastrales</taxon>
        <taxon>Sphaerobolaceae</taxon>
        <taxon>Sphaerobolus</taxon>
    </lineage>
</organism>